<dbReference type="RefSeq" id="WP_090247256.1">
    <property type="nucleotide sequence ID" value="NZ_FNOU01000037.1"/>
</dbReference>
<dbReference type="CDD" id="cd01288">
    <property type="entry name" value="FabZ"/>
    <property type="match status" value="1"/>
</dbReference>
<organism evidence="3 4">
    <name type="scientific">Eubacterium barkeri</name>
    <name type="common">Clostridium barkeri</name>
    <dbReference type="NCBI Taxonomy" id="1528"/>
    <lineage>
        <taxon>Bacteria</taxon>
        <taxon>Bacillati</taxon>
        <taxon>Bacillota</taxon>
        <taxon>Clostridia</taxon>
        <taxon>Eubacteriales</taxon>
        <taxon>Eubacteriaceae</taxon>
        <taxon>Eubacterium</taxon>
    </lineage>
</organism>
<keyword evidence="2" id="KW-0456">Lyase</keyword>
<gene>
    <name evidence="3" type="ORF">SAMN04488579_13710</name>
</gene>
<name>A0A1H3K2R7_EUBBA</name>
<dbReference type="GO" id="GO:0016829">
    <property type="term" value="F:lyase activity"/>
    <property type="evidence" value="ECO:0007669"/>
    <property type="project" value="UniProtKB-KW"/>
</dbReference>
<evidence type="ECO:0000313" key="4">
    <source>
        <dbReference type="Proteomes" id="UP000199652"/>
    </source>
</evidence>
<reference evidence="4" key="1">
    <citation type="submission" date="2016-10" db="EMBL/GenBank/DDBJ databases">
        <authorList>
            <person name="Varghese N."/>
            <person name="Submissions S."/>
        </authorList>
    </citation>
    <scope>NUCLEOTIDE SEQUENCE [LARGE SCALE GENOMIC DNA]</scope>
    <source>
        <strain evidence="4">VPI 5359</strain>
    </source>
</reference>
<dbReference type="Proteomes" id="UP000199652">
    <property type="component" value="Unassembled WGS sequence"/>
</dbReference>
<evidence type="ECO:0000256" key="2">
    <source>
        <dbReference type="ARBA" id="ARBA00023239"/>
    </source>
</evidence>
<evidence type="ECO:0000256" key="1">
    <source>
        <dbReference type="ARBA" id="ARBA00009174"/>
    </source>
</evidence>
<dbReference type="PANTHER" id="PTHR30272">
    <property type="entry name" value="3-HYDROXYACYL-[ACYL-CARRIER-PROTEIN] DEHYDRATASE"/>
    <property type="match status" value="1"/>
</dbReference>
<proteinExistence type="inferred from homology"/>
<dbReference type="Pfam" id="PF07977">
    <property type="entry name" value="FabA"/>
    <property type="match status" value="1"/>
</dbReference>
<dbReference type="InterPro" id="IPR013114">
    <property type="entry name" value="FabA_FabZ"/>
</dbReference>
<sequence>MKSKKIVGIRYCGGCNPRYDRVALIKRLEKKLGDVIFVQEEEKEDYDFLVLCQGCPAQCAPTTGLTVPSSKWITITGDQDYRTALLQLSKDTEQGGSKLTQQEIQEILPHRYPLCLIDTVEELIPGERIQATLKLEEDLPVFQGHFPDYKIFPGVYLVEAMAQAADIVLLKNKENQDKIPLLTEIRKAQIRHAARPGDQLEIYASLLANNAEFQLYVFKGQIFHRKQLVAECEFTLSLKSK</sequence>
<dbReference type="NCBIfam" id="NF000582">
    <property type="entry name" value="PRK00006.1"/>
    <property type="match status" value="1"/>
</dbReference>
<dbReference type="PANTHER" id="PTHR30272:SF1">
    <property type="entry name" value="3-HYDROXYACYL-[ACYL-CARRIER-PROTEIN] DEHYDRATASE"/>
    <property type="match status" value="1"/>
</dbReference>
<protein>
    <submittedName>
        <fullName evidence="3">3-hydroxyacyl-[acyl-carrier-protein] dehydratase</fullName>
    </submittedName>
</protein>
<keyword evidence="4" id="KW-1185">Reference proteome</keyword>
<comment type="similarity">
    <text evidence="1">Belongs to the thioester dehydratase family. FabZ subfamily.</text>
</comment>
<dbReference type="AlphaFoldDB" id="A0A1H3K2R7"/>
<evidence type="ECO:0000313" key="3">
    <source>
        <dbReference type="EMBL" id="SDY45814.1"/>
    </source>
</evidence>
<dbReference type="OrthoDB" id="9772788at2"/>
<dbReference type="SUPFAM" id="SSF54637">
    <property type="entry name" value="Thioesterase/thiol ester dehydrase-isomerase"/>
    <property type="match status" value="1"/>
</dbReference>
<dbReference type="Gene3D" id="3.10.129.10">
    <property type="entry name" value="Hotdog Thioesterase"/>
    <property type="match status" value="1"/>
</dbReference>
<accession>A0A1H3K2R7</accession>
<dbReference type="STRING" id="1528.SAMN04488579_13710"/>
<dbReference type="InterPro" id="IPR029069">
    <property type="entry name" value="HotDog_dom_sf"/>
</dbReference>
<dbReference type="EMBL" id="FNOU01000037">
    <property type="protein sequence ID" value="SDY45814.1"/>
    <property type="molecule type" value="Genomic_DNA"/>
</dbReference>